<feature type="domain" description="STB6-like N-terminal" evidence="2">
    <location>
        <begin position="5"/>
        <end position="144"/>
    </location>
</feature>
<reference evidence="3 4" key="1">
    <citation type="submission" date="2016-08" db="EMBL/GenBank/DDBJ databases">
        <title>Genomes of anaerobic fungi encode conserved fungal cellulosomes for biomass hydrolysis.</title>
        <authorList>
            <consortium name="DOE Joint Genome Institute"/>
            <person name="Haitjema C.H."/>
            <person name="Gilmore S.P."/>
            <person name="Henske J.K."/>
            <person name="Solomon K.V."/>
            <person name="De Groot R."/>
            <person name="Kuo A."/>
            <person name="Mondo S.J."/>
            <person name="Salamov A.A."/>
            <person name="Labutti K."/>
            <person name="Zhao Z."/>
            <person name="Chiniquy J."/>
            <person name="Barry K."/>
            <person name="Brewer H.M."/>
            <person name="Purvine S.O."/>
            <person name="Wright A.T."/>
            <person name="Boxma B."/>
            <person name="Van Alen T."/>
            <person name="Hackstein J.H."/>
            <person name="Baker S.E."/>
            <person name="Grigoriev I.V."/>
            <person name="O'Malley M.A."/>
        </authorList>
    </citation>
    <scope>NUCLEOTIDE SEQUENCE [LARGE SCALE GENOMIC DNA]</scope>
    <source>
        <strain evidence="4">finn</strain>
    </source>
</reference>
<dbReference type="AlphaFoldDB" id="A0A1Y1UYY6"/>
<dbReference type="InterPro" id="IPR059025">
    <property type="entry name" value="STB6_N"/>
</dbReference>
<sequence length="653" mass="76120">MKMKLCMMEIKSIYELMNENNSIMIKENSLYLEGFQAYIVLDWVTDRTRLCKTIAVYTGNPEHKIHVCSVCFLSPNKEDYSGTIENLFSQYEKDKAKPKALANNNIIMVTDLISFPTSLTTLLLTDGDYENNKLPLYININLKKFGCSGRGILTLKEPSATQKDKFYQLYDIHPSVPFNIAIMELGKIVQISLYFLGLLLTPKCDDGLMCDQTNTAINSYITIFGSFDTEIDSTIRDIIREIVDLKFKLHVLGYQSTKDPFQFPNNFERQIIAFKRNNGLRISGVRSAELDPDTIKHINTSYINSIASTKHKYKNVNEKNDMSFYFQHINIDRLRYLKSGKKKNINDNTKSMDNLKNIFSNSIMKLNDIKKNNSLQPSIPEKSSRRFFDIYNDNDFSDNEEIDDIYNSNVENDINETSEKENNVQVMENDNEIESINMEIIKSTDSINYLYHSKSMIETRTRQICEEMENFNSLEEILQMKKNEYENFIKDSMLIKKVDEYQNSKHNHSLNYLKLRKSKSCSDFFETRNNIEKNSNNVIKINSSSYNKIVNLIKLENSCKEKIDNIKLIIGDYSSIIENFLNVFNKRYDESKNIGNKITHIKENQSKLLETVQDVEMQNTRQVYDISTIEDKLKDMEELIEQFKNRVSKMVSQ</sequence>
<proteinExistence type="predicted"/>
<organism evidence="3 4">
    <name type="scientific">Piromyces finnis</name>
    <dbReference type="NCBI Taxonomy" id="1754191"/>
    <lineage>
        <taxon>Eukaryota</taxon>
        <taxon>Fungi</taxon>
        <taxon>Fungi incertae sedis</taxon>
        <taxon>Chytridiomycota</taxon>
        <taxon>Chytridiomycota incertae sedis</taxon>
        <taxon>Neocallimastigomycetes</taxon>
        <taxon>Neocallimastigales</taxon>
        <taxon>Neocallimastigaceae</taxon>
        <taxon>Piromyces</taxon>
    </lineage>
</organism>
<evidence type="ECO:0000256" key="1">
    <source>
        <dbReference type="SAM" id="Coils"/>
    </source>
</evidence>
<dbReference type="EMBL" id="MCFH01000050">
    <property type="protein sequence ID" value="ORX43754.1"/>
    <property type="molecule type" value="Genomic_DNA"/>
</dbReference>
<dbReference type="PANTHER" id="PTHR31011">
    <property type="entry name" value="PROTEIN STB2-RELATED"/>
    <property type="match status" value="1"/>
</dbReference>
<dbReference type="PANTHER" id="PTHR31011:SF2">
    <property type="entry name" value="PROTEIN STB2-RELATED"/>
    <property type="match status" value="1"/>
</dbReference>
<dbReference type="OrthoDB" id="19806at2759"/>
<reference evidence="3 4" key="2">
    <citation type="submission" date="2016-08" db="EMBL/GenBank/DDBJ databases">
        <title>Pervasive Adenine N6-methylation of Active Genes in Fungi.</title>
        <authorList>
            <consortium name="DOE Joint Genome Institute"/>
            <person name="Mondo S.J."/>
            <person name="Dannebaum R.O."/>
            <person name="Kuo R.C."/>
            <person name="Labutti K."/>
            <person name="Haridas S."/>
            <person name="Kuo A."/>
            <person name="Salamov A."/>
            <person name="Ahrendt S.R."/>
            <person name="Lipzen A."/>
            <person name="Sullivan W."/>
            <person name="Andreopoulos W.B."/>
            <person name="Clum A."/>
            <person name="Lindquist E."/>
            <person name="Daum C."/>
            <person name="Ramamoorthy G.K."/>
            <person name="Gryganskyi A."/>
            <person name="Culley D."/>
            <person name="Magnuson J.K."/>
            <person name="James T.Y."/>
            <person name="O'Malley M.A."/>
            <person name="Stajich J.E."/>
            <person name="Spatafora J.W."/>
            <person name="Visel A."/>
            <person name="Grigoriev I.V."/>
        </authorList>
    </citation>
    <scope>NUCLEOTIDE SEQUENCE [LARGE SCALE GENOMIC DNA]</scope>
    <source>
        <strain evidence="4">finn</strain>
    </source>
</reference>
<name>A0A1Y1UYY6_9FUNG</name>
<dbReference type="Pfam" id="PF25995">
    <property type="entry name" value="STB6_N"/>
    <property type="match status" value="1"/>
</dbReference>
<evidence type="ECO:0000259" key="2">
    <source>
        <dbReference type="Pfam" id="PF25995"/>
    </source>
</evidence>
<evidence type="ECO:0000313" key="4">
    <source>
        <dbReference type="Proteomes" id="UP000193719"/>
    </source>
</evidence>
<dbReference type="STRING" id="1754191.A0A1Y1UYY6"/>
<dbReference type="GO" id="GO:0070822">
    <property type="term" value="C:Sin3-type complex"/>
    <property type="evidence" value="ECO:0007669"/>
    <property type="project" value="TreeGrafter"/>
</dbReference>
<dbReference type="Proteomes" id="UP000193719">
    <property type="component" value="Unassembled WGS sequence"/>
</dbReference>
<dbReference type="InterPro" id="IPR038919">
    <property type="entry name" value="STB2/STB2"/>
</dbReference>
<protein>
    <recommendedName>
        <fullName evidence="2">STB6-like N-terminal domain-containing protein</fullName>
    </recommendedName>
</protein>
<comment type="caution">
    <text evidence="3">The sequence shown here is derived from an EMBL/GenBank/DDBJ whole genome shotgun (WGS) entry which is preliminary data.</text>
</comment>
<evidence type="ECO:0000313" key="3">
    <source>
        <dbReference type="EMBL" id="ORX43754.1"/>
    </source>
</evidence>
<accession>A0A1Y1UYY6</accession>
<keyword evidence="4" id="KW-1185">Reference proteome</keyword>
<feature type="coiled-coil region" evidence="1">
    <location>
        <begin position="626"/>
        <end position="653"/>
    </location>
</feature>
<gene>
    <name evidence="3" type="ORF">BCR36DRAFT_140130</name>
</gene>
<keyword evidence="1" id="KW-0175">Coiled coil</keyword>